<evidence type="ECO:0000313" key="2">
    <source>
        <dbReference type="EMBL" id="TXJ11147.1"/>
    </source>
</evidence>
<dbReference type="CDD" id="cd02230">
    <property type="entry name" value="cupin_HP0902-like"/>
    <property type="match status" value="1"/>
</dbReference>
<dbReference type="RefSeq" id="WP_147759022.1">
    <property type="nucleotide sequence ID" value="NZ_SAXT01000006.1"/>
</dbReference>
<dbReference type="PANTHER" id="PTHR37694:SF1">
    <property type="entry name" value="SLR8022 PROTEIN"/>
    <property type="match status" value="1"/>
</dbReference>
<dbReference type="InterPro" id="IPR014710">
    <property type="entry name" value="RmlC-like_jellyroll"/>
</dbReference>
<dbReference type="Gene3D" id="2.60.120.10">
    <property type="entry name" value="Jelly Rolls"/>
    <property type="match status" value="1"/>
</dbReference>
<name>A0A5C8CDM5_9SPIR</name>
<dbReference type="InterPro" id="IPR013096">
    <property type="entry name" value="Cupin_2"/>
</dbReference>
<sequence length="116" mass="12618">MNKYIDNVEAKKVIALKDLVSVKENSLNPFSLVERNSLIIKILSLGKNAEVPTHSGTGDVLVSAIEGKGYIIIENESFEVKSGESILIPANAPHSLKTKEGKNSFKILVIQVRAES</sequence>
<evidence type="ECO:0000259" key="1">
    <source>
        <dbReference type="Pfam" id="PF07883"/>
    </source>
</evidence>
<accession>A0A5C8CDM5</accession>
<feature type="domain" description="Cupin type-2" evidence="1">
    <location>
        <begin position="46"/>
        <end position="110"/>
    </location>
</feature>
<dbReference type="Pfam" id="PF07883">
    <property type="entry name" value="Cupin_2"/>
    <property type="match status" value="1"/>
</dbReference>
<dbReference type="PANTHER" id="PTHR37694">
    <property type="entry name" value="SLR8022 PROTEIN"/>
    <property type="match status" value="1"/>
</dbReference>
<reference evidence="2 3" key="1">
    <citation type="journal article" date="1992" name="Lakartidningen">
        <title>[Penicillin V and not amoxicillin is the first choice preparation in acute otitis].</title>
        <authorList>
            <person name="Kamme C."/>
            <person name="Lundgren K."/>
            <person name="Prellner K."/>
        </authorList>
    </citation>
    <scope>NUCLEOTIDE SEQUENCE [LARGE SCALE GENOMIC DNA]</scope>
    <source>
        <strain evidence="2 3">W1</strain>
    </source>
</reference>
<dbReference type="Proteomes" id="UP000325116">
    <property type="component" value="Unassembled WGS sequence"/>
</dbReference>
<evidence type="ECO:0000313" key="3">
    <source>
        <dbReference type="Proteomes" id="UP000325116"/>
    </source>
</evidence>
<proteinExistence type="predicted"/>
<protein>
    <submittedName>
        <fullName evidence="2">Cupin domain-containing protein</fullName>
    </submittedName>
</protein>
<organism evidence="2 3">
    <name type="scientific">Brachyspira aalborgi</name>
    <dbReference type="NCBI Taxonomy" id="29522"/>
    <lineage>
        <taxon>Bacteria</taxon>
        <taxon>Pseudomonadati</taxon>
        <taxon>Spirochaetota</taxon>
        <taxon>Spirochaetia</taxon>
        <taxon>Brachyspirales</taxon>
        <taxon>Brachyspiraceae</taxon>
        <taxon>Brachyspira</taxon>
    </lineage>
</organism>
<gene>
    <name evidence="2" type="ORF">EPJ80_11030</name>
</gene>
<dbReference type="EMBL" id="SAXT01000006">
    <property type="protein sequence ID" value="TXJ11147.1"/>
    <property type="molecule type" value="Genomic_DNA"/>
</dbReference>
<comment type="caution">
    <text evidence="2">The sequence shown here is derived from an EMBL/GenBank/DDBJ whole genome shotgun (WGS) entry which is preliminary data.</text>
</comment>
<dbReference type="AlphaFoldDB" id="A0A5C8CDM5"/>
<dbReference type="SUPFAM" id="SSF51182">
    <property type="entry name" value="RmlC-like cupins"/>
    <property type="match status" value="1"/>
</dbReference>
<dbReference type="InterPro" id="IPR011051">
    <property type="entry name" value="RmlC_Cupin_sf"/>
</dbReference>